<reference evidence="1" key="1">
    <citation type="submission" date="2022-07" db="EMBL/GenBank/DDBJ databases">
        <title>Chromosome-level genome of Muraenolepis orangiensis.</title>
        <authorList>
            <person name="Kim J."/>
        </authorList>
    </citation>
    <scope>NUCLEOTIDE SEQUENCE</scope>
    <source>
        <strain evidence="1">KU_S4_2022</strain>
        <tissue evidence="1">Muscle</tissue>
    </source>
</reference>
<dbReference type="Proteomes" id="UP001148018">
    <property type="component" value="Unassembled WGS sequence"/>
</dbReference>
<keyword evidence="2" id="KW-1185">Reference proteome</keyword>
<protein>
    <submittedName>
        <fullName evidence="1">Uncharacterized protein</fullName>
    </submittedName>
</protein>
<organism evidence="1 2">
    <name type="scientific">Muraenolepis orangiensis</name>
    <name type="common">Patagonian moray cod</name>
    <dbReference type="NCBI Taxonomy" id="630683"/>
    <lineage>
        <taxon>Eukaryota</taxon>
        <taxon>Metazoa</taxon>
        <taxon>Chordata</taxon>
        <taxon>Craniata</taxon>
        <taxon>Vertebrata</taxon>
        <taxon>Euteleostomi</taxon>
        <taxon>Actinopterygii</taxon>
        <taxon>Neopterygii</taxon>
        <taxon>Teleostei</taxon>
        <taxon>Neoteleostei</taxon>
        <taxon>Acanthomorphata</taxon>
        <taxon>Zeiogadaria</taxon>
        <taxon>Gadariae</taxon>
        <taxon>Gadiformes</taxon>
        <taxon>Muraenolepidoidei</taxon>
        <taxon>Muraenolepididae</taxon>
        <taxon>Muraenolepis</taxon>
    </lineage>
</organism>
<evidence type="ECO:0000313" key="2">
    <source>
        <dbReference type="Proteomes" id="UP001148018"/>
    </source>
</evidence>
<evidence type="ECO:0000313" key="1">
    <source>
        <dbReference type="EMBL" id="KAJ3600533.1"/>
    </source>
</evidence>
<dbReference type="EMBL" id="JANIIK010000047">
    <property type="protein sequence ID" value="KAJ3600533.1"/>
    <property type="molecule type" value="Genomic_DNA"/>
</dbReference>
<name>A0A9Q0E611_9TELE</name>
<accession>A0A9Q0E611</accession>
<proteinExistence type="predicted"/>
<gene>
    <name evidence="1" type="ORF">NHX12_031514</name>
</gene>
<dbReference type="AlphaFoldDB" id="A0A9Q0E611"/>
<sequence length="72" mass="7527">MKHYMYSVAVHAIAGSAEPRGTAAGCSARPVVVIPVLKALFWITVDLMSRAAITSGSDQTPGSVPRDVPVDC</sequence>
<comment type="caution">
    <text evidence="1">The sequence shown here is derived from an EMBL/GenBank/DDBJ whole genome shotgun (WGS) entry which is preliminary data.</text>
</comment>